<keyword evidence="6" id="KW-0067">ATP-binding</keyword>
<evidence type="ECO:0000256" key="6">
    <source>
        <dbReference type="ARBA" id="ARBA00022840"/>
    </source>
</evidence>
<proteinExistence type="inferred from homology"/>
<name>A0A061IZJ7_TRYRA</name>
<dbReference type="EMBL" id="AUPL01004215">
    <property type="protein sequence ID" value="ESL08089.1"/>
    <property type="molecule type" value="Genomic_DNA"/>
</dbReference>
<comment type="similarity">
    <text evidence="1">Belongs to the protein kinase superfamily. STE Ser/Thr protein kinase family. STE20 subfamily.</text>
</comment>
<evidence type="ECO:0000256" key="5">
    <source>
        <dbReference type="ARBA" id="ARBA00022777"/>
    </source>
</evidence>
<evidence type="ECO:0000256" key="2">
    <source>
        <dbReference type="ARBA" id="ARBA00022527"/>
    </source>
</evidence>
<dbReference type="Gene3D" id="1.10.510.10">
    <property type="entry name" value="Transferase(Phosphotransferase) domain 1"/>
    <property type="match status" value="1"/>
</dbReference>
<dbReference type="InterPro" id="IPR011009">
    <property type="entry name" value="Kinase-like_dom_sf"/>
</dbReference>
<dbReference type="Pfam" id="PF00069">
    <property type="entry name" value="Pkinase"/>
    <property type="match status" value="1"/>
</dbReference>
<sequence length="550" mass="61839">MTLLNRPDRALCQELVRSNFTLSQVRAYNEPEFSGWMSRRLRVTNVFVWEFNWFLTSGNYLLRFAQKKASCHPTEIIYLPEAVVRRCCVTEECSVGHPFVLEIVPGLHFVRREEALVPVNPHEVHLSFENVEELCGAIAFFEKISARHVRTAAITFGPPARVGHRIHTRATREGNDVVPHLRPSAARKWLPHQGTTPAALRGNKAAAIDCANTLHQFELQRRVLTNVPHTAGGIISQGRRGNRGGPPAPMSRLEPQGVTLRSLLSDGDPEVLFSDWERLDGGSQGEVFKAVRILDGDTVAIKRITVGRDKKVLPFLVKEISLLKALQHPNIVTLYDCYRKDKHLFLVMEFMDGGKLTDLLFPSQGERVEFTETQLATLMREVLQALQCLHNFCCVHRDVKSDNILLSSRGEVKLGDFGFATLLTPAREMRRTVVGTPYWMAPEVAGGRAYNSKADVWSAGILFLEMCDGEPPLMGLNPMRALLKISADPPPVMKTANRWSSLCREFASFLLIKDPARRPSVDAALRHPFIVKKAKPKCEFLVPMLEQQKT</sequence>
<dbReference type="GO" id="GO:0005524">
    <property type="term" value="F:ATP binding"/>
    <property type="evidence" value="ECO:0007669"/>
    <property type="project" value="UniProtKB-KW"/>
</dbReference>
<feature type="region of interest" description="Disordered" evidence="9">
    <location>
        <begin position="231"/>
        <end position="253"/>
    </location>
</feature>
<keyword evidence="12" id="KW-1185">Reference proteome</keyword>
<dbReference type="PANTHER" id="PTHR48012">
    <property type="entry name" value="STERILE20-LIKE KINASE, ISOFORM B-RELATED"/>
    <property type="match status" value="1"/>
</dbReference>
<evidence type="ECO:0000313" key="12">
    <source>
        <dbReference type="Proteomes" id="UP000031737"/>
    </source>
</evidence>
<comment type="catalytic activity">
    <reaction evidence="8">
        <text>L-seryl-[protein] + ATP = O-phospho-L-seryl-[protein] + ADP + H(+)</text>
        <dbReference type="Rhea" id="RHEA:17989"/>
        <dbReference type="Rhea" id="RHEA-COMP:9863"/>
        <dbReference type="Rhea" id="RHEA-COMP:11604"/>
        <dbReference type="ChEBI" id="CHEBI:15378"/>
        <dbReference type="ChEBI" id="CHEBI:29999"/>
        <dbReference type="ChEBI" id="CHEBI:30616"/>
        <dbReference type="ChEBI" id="CHEBI:83421"/>
        <dbReference type="ChEBI" id="CHEBI:456216"/>
        <dbReference type="EC" id="2.7.11.1"/>
    </reaction>
</comment>
<dbReference type="InterPro" id="IPR008271">
    <property type="entry name" value="Ser/Thr_kinase_AS"/>
</dbReference>
<dbReference type="AlphaFoldDB" id="A0A061IZJ7"/>
<dbReference type="InterPro" id="IPR000719">
    <property type="entry name" value="Prot_kinase_dom"/>
</dbReference>
<protein>
    <submittedName>
        <fullName evidence="11">p21-activated kinase 3</fullName>
    </submittedName>
</protein>
<comment type="catalytic activity">
    <reaction evidence="7">
        <text>L-threonyl-[protein] + ATP = O-phospho-L-threonyl-[protein] + ADP + H(+)</text>
        <dbReference type="Rhea" id="RHEA:46608"/>
        <dbReference type="Rhea" id="RHEA-COMP:11060"/>
        <dbReference type="Rhea" id="RHEA-COMP:11605"/>
        <dbReference type="ChEBI" id="CHEBI:15378"/>
        <dbReference type="ChEBI" id="CHEBI:30013"/>
        <dbReference type="ChEBI" id="CHEBI:30616"/>
        <dbReference type="ChEBI" id="CHEBI:61977"/>
        <dbReference type="ChEBI" id="CHEBI:456216"/>
        <dbReference type="EC" id="2.7.11.1"/>
    </reaction>
</comment>
<keyword evidence="5 11" id="KW-0418">Kinase</keyword>
<organism evidence="11 12">
    <name type="scientific">Trypanosoma rangeli SC58</name>
    <dbReference type="NCBI Taxonomy" id="429131"/>
    <lineage>
        <taxon>Eukaryota</taxon>
        <taxon>Discoba</taxon>
        <taxon>Euglenozoa</taxon>
        <taxon>Kinetoplastea</taxon>
        <taxon>Metakinetoplastina</taxon>
        <taxon>Trypanosomatida</taxon>
        <taxon>Trypanosomatidae</taxon>
        <taxon>Trypanosoma</taxon>
        <taxon>Herpetosoma</taxon>
    </lineage>
</organism>
<evidence type="ECO:0000256" key="7">
    <source>
        <dbReference type="ARBA" id="ARBA00047899"/>
    </source>
</evidence>
<dbReference type="CDD" id="cd06614">
    <property type="entry name" value="STKc_PAK"/>
    <property type="match status" value="1"/>
</dbReference>
<dbReference type="SUPFAM" id="SSF56112">
    <property type="entry name" value="Protein kinase-like (PK-like)"/>
    <property type="match status" value="1"/>
</dbReference>
<evidence type="ECO:0000256" key="1">
    <source>
        <dbReference type="ARBA" id="ARBA00008874"/>
    </source>
</evidence>
<accession>A0A061IZJ7</accession>
<dbReference type="Proteomes" id="UP000031737">
    <property type="component" value="Unassembled WGS sequence"/>
</dbReference>
<comment type="caution">
    <text evidence="11">The sequence shown here is derived from an EMBL/GenBank/DDBJ whole genome shotgun (WGS) entry which is preliminary data.</text>
</comment>
<dbReference type="InterPro" id="IPR050629">
    <property type="entry name" value="STE20/SPS1-PAK"/>
</dbReference>
<evidence type="ECO:0000313" key="11">
    <source>
        <dbReference type="EMBL" id="ESL08089.1"/>
    </source>
</evidence>
<dbReference type="SMART" id="SM00220">
    <property type="entry name" value="S_TKc"/>
    <property type="match status" value="1"/>
</dbReference>
<dbReference type="GO" id="GO:0005737">
    <property type="term" value="C:cytoplasm"/>
    <property type="evidence" value="ECO:0007669"/>
    <property type="project" value="TreeGrafter"/>
</dbReference>
<dbReference type="SUPFAM" id="SSF50729">
    <property type="entry name" value="PH domain-like"/>
    <property type="match status" value="1"/>
</dbReference>
<dbReference type="OrthoDB" id="2914378at2759"/>
<feature type="domain" description="Protein kinase" evidence="10">
    <location>
        <begin position="273"/>
        <end position="530"/>
    </location>
</feature>
<reference evidence="11 12" key="1">
    <citation type="submission" date="2013-07" db="EMBL/GenBank/DDBJ databases">
        <authorList>
            <person name="Stoco P.H."/>
            <person name="Wagner G."/>
            <person name="Gerber A."/>
            <person name="Zaha A."/>
            <person name="Thompson C."/>
            <person name="Bartholomeu D.C."/>
            <person name="Luckemeyer D.D."/>
            <person name="Bahia D."/>
            <person name="Loreto E."/>
            <person name="Prestes E.B."/>
            <person name="Lima F.M."/>
            <person name="Rodrigues-Luiz G."/>
            <person name="Vallejo G.A."/>
            <person name="Filho J.F."/>
            <person name="Monteiro K.M."/>
            <person name="Tyler K.M."/>
            <person name="de Almeida L.G."/>
            <person name="Ortiz M.F."/>
            <person name="Siervo M.A."/>
            <person name="de Moraes M.H."/>
            <person name="Cunha O.L."/>
            <person name="Mendonca-Neto R."/>
            <person name="Silva R."/>
            <person name="Teixeira S.M."/>
            <person name="Murta S.M."/>
            <person name="Sincero T.C."/>
            <person name="Mendes T.A."/>
            <person name="Urmenyi T.P."/>
            <person name="Silva V.G."/>
            <person name="da Rocha W.D."/>
            <person name="Andersson B."/>
            <person name="Romanha A.J."/>
            <person name="Steindel M."/>
            <person name="de Vasconcelos A.T."/>
            <person name="Grisard E.C."/>
        </authorList>
    </citation>
    <scope>NUCLEOTIDE SEQUENCE [LARGE SCALE GENOMIC DNA]</scope>
    <source>
        <strain evidence="11 12">SC58</strain>
    </source>
</reference>
<evidence type="ECO:0000256" key="8">
    <source>
        <dbReference type="ARBA" id="ARBA00048679"/>
    </source>
</evidence>
<gene>
    <name evidence="11" type="ORF">TRSC58_04215</name>
</gene>
<evidence type="ECO:0000256" key="3">
    <source>
        <dbReference type="ARBA" id="ARBA00022679"/>
    </source>
</evidence>
<keyword evidence="4" id="KW-0547">Nucleotide-binding</keyword>
<dbReference type="VEuPathDB" id="TriTrypDB:TRSC58_04215"/>
<dbReference type="PROSITE" id="PS50011">
    <property type="entry name" value="PROTEIN_KINASE_DOM"/>
    <property type="match status" value="1"/>
</dbReference>
<evidence type="ECO:0000256" key="9">
    <source>
        <dbReference type="SAM" id="MobiDB-lite"/>
    </source>
</evidence>
<dbReference type="PROSITE" id="PS00108">
    <property type="entry name" value="PROTEIN_KINASE_ST"/>
    <property type="match status" value="1"/>
</dbReference>
<keyword evidence="2" id="KW-0723">Serine/threonine-protein kinase</keyword>
<dbReference type="PANTHER" id="PTHR48012:SF10">
    <property type="entry name" value="FI20177P1"/>
    <property type="match status" value="1"/>
</dbReference>
<evidence type="ECO:0000259" key="10">
    <source>
        <dbReference type="PROSITE" id="PS50011"/>
    </source>
</evidence>
<evidence type="ECO:0000256" key="4">
    <source>
        <dbReference type="ARBA" id="ARBA00022741"/>
    </source>
</evidence>
<dbReference type="GO" id="GO:0004674">
    <property type="term" value="F:protein serine/threonine kinase activity"/>
    <property type="evidence" value="ECO:0007669"/>
    <property type="project" value="UniProtKB-KW"/>
</dbReference>
<keyword evidence="3" id="KW-0808">Transferase</keyword>